<dbReference type="PANTHER" id="PTHR33204:SF39">
    <property type="entry name" value="TRANSCRIPTIONAL REGULATORY PROTEIN"/>
    <property type="match status" value="1"/>
</dbReference>
<keyword evidence="3" id="KW-0804">Transcription</keyword>
<proteinExistence type="predicted"/>
<dbReference type="InterPro" id="IPR036388">
    <property type="entry name" value="WH-like_DNA-bd_sf"/>
</dbReference>
<dbReference type="Pfam" id="PF01638">
    <property type="entry name" value="HxlR"/>
    <property type="match status" value="1"/>
</dbReference>
<dbReference type="PROSITE" id="PS51118">
    <property type="entry name" value="HTH_HXLR"/>
    <property type="match status" value="1"/>
</dbReference>
<accession>A0A2T6B9J1</accession>
<dbReference type="InterPro" id="IPR002577">
    <property type="entry name" value="HTH_HxlR"/>
</dbReference>
<evidence type="ECO:0000256" key="3">
    <source>
        <dbReference type="ARBA" id="ARBA00023163"/>
    </source>
</evidence>
<dbReference type="OrthoDB" id="9800350at2"/>
<evidence type="ECO:0000259" key="4">
    <source>
        <dbReference type="PROSITE" id="PS51118"/>
    </source>
</evidence>
<dbReference type="Proteomes" id="UP000244069">
    <property type="component" value="Unassembled WGS sequence"/>
</dbReference>
<gene>
    <name evidence="5" type="ORF">C8N44_10134</name>
</gene>
<dbReference type="PANTHER" id="PTHR33204">
    <property type="entry name" value="TRANSCRIPTIONAL REGULATOR, MARR FAMILY"/>
    <property type="match status" value="1"/>
</dbReference>
<dbReference type="EMBL" id="QBKN01000001">
    <property type="protein sequence ID" value="PTX52745.1"/>
    <property type="molecule type" value="Genomic_DNA"/>
</dbReference>
<name>A0A2T6B9J1_9RHOB</name>
<dbReference type="RefSeq" id="WP_107974136.1">
    <property type="nucleotide sequence ID" value="NZ_BMEZ01000001.1"/>
</dbReference>
<organism evidence="5 6">
    <name type="scientific">Allosediminivita pacifica</name>
    <dbReference type="NCBI Taxonomy" id="1267769"/>
    <lineage>
        <taxon>Bacteria</taxon>
        <taxon>Pseudomonadati</taxon>
        <taxon>Pseudomonadota</taxon>
        <taxon>Alphaproteobacteria</taxon>
        <taxon>Rhodobacterales</taxon>
        <taxon>Paracoccaceae</taxon>
        <taxon>Allosediminivita</taxon>
    </lineage>
</organism>
<keyword evidence="6" id="KW-1185">Reference proteome</keyword>
<evidence type="ECO:0000313" key="5">
    <source>
        <dbReference type="EMBL" id="PTX52745.1"/>
    </source>
</evidence>
<protein>
    <submittedName>
        <fullName evidence="5">HxlR family transcriptional regulator</fullName>
    </submittedName>
</protein>
<evidence type="ECO:0000256" key="1">
    <source>
        <dbReference type="ARBA" id="ARBA00023015"/>
    </source>
</evidence>
<sequence length="128" mass="14298">MKLGNMSVPGDCARISPILSRVGDKWATLVILVLSEGPKRYGVLRREIESISQRMLTVTLRALERDGLVSRRVLAEKNPPQVEYSLTELGESLIEPLFALCQWSALNVDEIERRRAAHDARAEGEEVG</sequence>
<dbReference type="InterPro" id="IPR036390">
    <property type="entry name" value="WH_DNA-bd_sf"/>
</dbReference>
<dbReference type="AlphaFoldDB" id="A0A2T6B9J1"/>
<reference evidence="5 6" key="1">
    <citation type="submission" date="2018-04" db="EMBL/GenBank/DDBJ databases">
        <title>Genomic Encyclopedia of Archaeal and Bacterial Type Strains, Phase II (KMG-II): from individual species to whole genera.</title>
        <authorList>
            <person name="Goeker M."/>
        </authorList>
    </citation>
    <scope>NUCLEOTIDE SEQUENCE [LARGE SCALE GENOMIC DNA]</scope>
    <source>
        <strain evidence="5 6">DSM 29329</strain>
    </source>
</reference>
<comment type="caution">
    <text evidence="5">The sequence shown here is derived from an EMBL/GenBank/DDBJ whole genome shotgun (WGS) entry which is preliminary data.</text>
</comment>
<keyword evidence="1" id="KW-0805">Transcription regulation</keyword>
<keyword evidence="2" id="KW-0238">DNA-binding</keyword>
<feature type="domain" description="HTH hxlR-type" evidence="4">
    <location>
        <begin position="12"/>
        <end position="112"/>
    </location>
</feature>
<dbReference type="SUPFAM" id="SSF46785">
    <property type="entry name" value="Winged helix' DNA-binding domain"/>
    <property type="match status" value="1"/>
</dbReference>
<dbReference type="GO" id="GO:0003677">
    <property type="term" value="F:DNA binding"/>
    <property type="evidence" value="ECO:0007669"/>
    <property type="project" value="UniProtKB-KW"/>
</dbReference>
<evidence type="ECO:0000313" key="6">
    <source>
        <dbReference type="Proteomes" id="UP000244069"/>
    </source>
</evidence>
<evidence type="ECO:0000256" key="2">
    <source>
        <dbReference type="ARBA" id="ARBA00023125"/>
    </source>
</evidence>
<dbReference type="Gene3D" id="1.10.10.10">
    <property type="entry name" value="Winged helix-like DNA-binding domain superfamily/Winged helix DNA-binding domain"/>
    <property type="match status" value="1"/>
</dbReference>